<proteinExistence type="predicted"/>
<sequence length="54" mass="6252">MSPRDLAFGLVFPRHRPLAGATWKGSSERRHTLRLIADARRLVISGYRKLLRHD</sequence>
<evidence type="ECO:0000313" key="2">
    <source>
        <dbReference type="EMBL" id="GAY19943.1"/>
    </source>
</evidence>
<evidence type="ECO:0000259" key="1">
    <source>
        <dbReference type="Pfam" id="PF10074"/>
    </source>
</evidence>
<evidence type="ECO:0000313" key="3">
    <source>
        <dbReference type="Proteomes" id="UP000221538"/>
    </source>
</evidence>
<dbReference type="InterPro" id="IPR018754">
    <property type="entry name" value="RovC-like_DNA-bd"/>
</dbReference>
<reference evidence="2 3" key="1">
    <citation type="journal article" date="2013" name="Biodegradation">
        <title>Occurrence of 4-tert-butylphenol (4-t-BP) biodegradation in an aquatic sample caused by the presence of Spirodela polyrrhiza and isolation of a 4-t-BP-utilizing bacterium.</title>
        <authorList>
            <person name="Ogata Y."/>
            <person name="Toyama T."/>
            <person name="Yu N."/>
            <person name="Wang X."/>
            <person name="Sei K."/>
            <person name="Ike M."/>
        </authorList>
    </citation>
    <scope>NUCLEOTIDE SEQUENCE [LARGE SCALE GENOMIC DNA]</scope>
    <source>
        <strain evidence="2 3">OMI</strain>
    </source>
</reference>
<name>A0A292ZAS5_SPHSA</name>
<comment type="caution">
    <text evidence="2">The sequence shown here is derived from an EMBL/GenBank/DDBJ whole genome shotgun (WGS) entry which is preliminary data.</text>
</comment>
<reference evidence="2 3" key="2">
    <citation type="journal article" date="2013" name="Environ. Sci. Technol.">
        <title>The 4-tert-butylphenol-utilizing bacterium Sphingobium fuliginis OMI can degrade bisphenols via phenolic ring hydroxylation and meta-cleavage pathway.</title>
        <authorList>
            <person name="Ogata Y."/>
            <person name="Goda S."/>
            <person name="Toyama T."/>
            <person name="Sei K."/>
            <person name="Ike M."/>
        </authorList>
    </citation>
    <scope>NUCLEOTIDE SEQUENCE [LARGE SCALE GENOMIC DNA]</scope>
    <source>
        <strain evidence="2 3">OMI</strain>
    </source>
</reference>
<dbReference type="EMBL" id="BEWI01000030">
    <property type="protein sequence ID" value="GAY19943.1"/>
    <property type="molecule type" value="Genomic_DNA"/>
</dbReference>
<dbReference type="Pfam" id="PF10074">
    <property type="entry name" value="RovC_DNA-bd"/>
    <property type="match status" value="1"/>
</dbReference>
<gene>
    <name evidence="2" type="ORF">SFOMI_0465</name>
</gene>
<accession>A0A292ZAS5</accession>
<organism evidence="2 3">
    <name type="scientific">Sphingobium fuliginis (strain ATCC 27551)</name>
    <dbReference type="NCBI Taxonomy" id="336203"/>
    <lineage>
        <taxon>Bacteria</taxon>
        <taxon>Pseudomonadati</taxon>
        <taxon>Pseudomonadota</taxon>
        <taxon>Alphaproteobacteria</taxon>
        <taxon>Sphingomonadales</taxon>
        <taxon>Sphingomonadaceae</taxon>
        <taxon>Sphingobium</taxon>
    </lineage>
</organism>
<protein>
    <recommendedName>
        <fullName evidence="1">T6SS Transcription factor RovC-like DNA binding domain-containing protein</fullName>
    </recommendedName>
</protein>
<dbReference type="AlphaFoldDB" id="A0A292ZAS5"/>
<feature type="domain" description="T6SS Transcription factor RovC-like DNA binding" evidence="1">
    <location>
        <begin position="2"/>
        <end position="52"/>
    </location>
</feature>
<dbReference type="Proteomes" id="UP000221538">
    <property type="component" value="Unassembled WGS sequence"/>
</dbReference>